<organism evidence="9 10">
    <name type="scientific">Pseudoponticoccus marisrubri</name>
    <dbReference type="NCBI Taxonomy" id="1685382"/>
    <lineage>
        <taxon>Bacteria</taxon>
        <taxon>Pseudomonadati</taxon>
        <taxon>Pseudomonadota</taxon>
        <taxon>Alphaproteobacteria</taxon>
        <taxon>Rhodobacterales</taxon>
        <taxon>Roseobacteraceae</taxon>
        <taxon>Pseudoponticoccus</taxon>
    </lineage>
</organism>
<comment type="cofactor">
    <cofactor evidence="7">
        <name>Zn(2+)</name>
        <dbReference type="ChEBI" id="CHEBI:29105"/>
    </cofactor>
</comment>
<dbReference type="STRING" id="1685382.AVJ23_05580"/>
<evidence type="ECO:0008006" key="11">
    <source>
        <dbReference type="Google" id="ProtNLM"/>
    </source>
</evidence>
<keyword evidence="3" id="KW-0378">Hydrolase</keyword>
<feature type="transmembrane region" description="Helical" evidence="8">
    <location>
        <begin position="104"/>
        <end position="127"/>
    </location>
</feature>
<evidence type="ECO:0000256" key="6">
    <source>
        <dbReference type="PIRSR" id="PIRSR608901-1"/>
    </source>
</evidence>
<keyword evidence="4 8" id="KW-1133">Transmembrane helix</keyword>
<keyword evidence="6" id="KW-0479">Metal-binding</keyword>
<feature type="transmembrane region" description="Helical" evidence="8">
    <location>
        <begin position="186"/>
        <end position="208"/>
    </location>
</feature>
<dbReference type="Pfam" id="PF05875">
    <property type="entry name" value="Ceramidase"/>
    <property type="match status" value="1"/>
</dbReference>
<dbReference type="OrthoDB" id="277121at2"/>
<dbReference type="EMBL" id="LPXO01000002">
    <property type="protein sequence ID" value="KUF12044.1"/>
    <property type="molecule type" value="Genomic_DNA"/>
</dbReference>
<evidence type="ECO:0000313" key="9">
    <source>
        <dbReference type="EMBL" id="KUF12044.1"/>
    </source>
</evidence>
<dbReference type="InterPro" id="IPR008901">
    <property type="entry name" value="ACER"/>
</dbReference>
<evidence type="ECO:0000256" key="2">
    <source>
        <dbReference type="ARBA" id="ARBA00022692"/>
    </source>
</evidence>
<dbReference type="GO" id="GO:0046872">
    <property type="term" value="F:metal ion binding"/>
    <property type="evidence" value="ECO:0007669"/>
    <property type="project" value="UniProtKB-KW"/>
</dbReference>
<evidence type="ECO:0000256" key="5">
    <source>
        <dbReference type="ARBA" id="ARBA00023136"/>
    </source>
</evidence>
<feature type="transmembrane region" description="Helical" evidence="8">
    <location>
        <begin position="77"/>
        <end position="97"/>
    </location>
</feature>
<keyword evidence="6" id="KW-0106">Calcium</keyword>
<dbReference type="GO" id="GO:0016811">
    <property type="term" value="F:hydrolase activity, acting on carbon-nitrogen (but not peptide) bonds, in linear amides"/>
    <property type="evidence" value="ECO:0007669"/>
    <property type="project" value="InterPro"/>
</dbReference>
<comment type="subcellular location">
    <subcellularLocation>
        <location evidence="1">Membrane</location>
        <topology evidence="1">Multi-pass membrane protein</topology>
    </subcellularLocation>
</comment>
<protein>
    <recommendedName>
        <fullName evidence="11">Ceramidase</fullName>
    </recommendedName>
</protein>
<evidence type="ECO:0000256" key="4">
    <source>
        <dbReference type="ARBA" id="ARBA00022989"/>
    </source>
</evidence>
<feature type="transmembrane region" description="Helical" evidence="8">
    <location>
        <begin position="53"/>
        <end position="71"/>
    </location>
</feature>
<sequence>MAGNHDHGRWTRAMDGYCERIDPSFWAEPVNAVTNAAFIIAAAFMWRRTFGLGRVLCVLLAAIGVGSFLFHTFAQPWAALADVLPILLYTLVFIYAANRDFWGLGVWPSLGLTAMFFPYAALTVPLFQMVPGLGGTASYGPIPLLIAIYAVLLRNRAPETAKGLAIGVGILLLSMTARTLDEPLCTVLPLGTHFLWHLLNGVMLGWMIEVWTRHVLAARAAGR</sequence>
<dbReference type="Proteomes" id="UP000054396">
    <property type="component" value="Unassembled WGS sequence"/>
</dbReference>
<proteinExistence type="predicted"/>
<keyword evidence="2 8" id="KW-0812">Transmembrane</keyword>
<feature type="binding site" evidence="7">
    <location>
        <position position="71"/>
    </location>
    <ligand>
        <name>Zn(2+)</name>
        <dbReference type="ChEBI" id="CHEBI:29105"/>
        <note>catalytic</note>
    </ligand>
</feature>
<dbReference type="AlphaFoldDB" id="A0A0W7WNA4"/>
<accession>A0A0W7WNA4</accession>
<keyword evidence="7" id="KW-0862">Zinc</keyword>
<keyword evidence="10" id="KW-1185">Reference proteome</keyword>
<evidence type="ECO:0000256" key="7">
    <source>
        <dbReference type="PIRSR" id="PIRSR608901-2"/>
    </source>
</evidence>
<dbReference type="GO" id="GO:0006672">
    <property type="term" value="P:ceramide metabolic process"/>
    <property type="evidence" value="ECO:0007669"/>
    <property type="project" value="InterPro"/>
</dbReference>
<gene>
    <name evidence="9" type="ORF">AVJ23_05580</name>
</gene>
<reference evidence="9 10" key="1">
    <citation type="submission" date="2015-12" db="EMBL/GenBank/DDBJ databases">
        <authorList>
            <person name="Shamseldin A."/>
            <person name="Moawad H."/>
            <person name="Abd El-Rahim W.M."/>
            <person name="Sadowsky M.J."/>
        </authorList>
    </citation>
    <scope>NUCLEOTIDE SEQUENCE [LARGE SCALE GENOMIC DNA]</scope>
    <source>
        <strain evidence="9 10">SJ5A-1</strain>
    </source>
</reference>
<evidence type="ECO:0000256" key="1">
    <source>
        <dbReference type="ARBA" id="ARBA00004141"/>
    </source>
</evidence>
<feature type="transmembrane region" description="Helical" evidence="8">
    <location>
        <begin position="164"/>
        <end position="180"/>
    </location>
</feature>
<evidence type="ECO:0000256" key="8">
    <source>
        <dbReference type="SAM" id="Phobius"/>
    </source>
</evidence>
<comment type="caution">
    <text evidence="9">The sequence shown here is derived from an EMBL/GenBank/DDBJ whole genome shotgun (WGS) entry which is preliminary data.</text>
</comment>
<dbReference type="GO" id="GO:0016020">
    <property type="term" value="C:membrane"/>
    <property type="evidence" value="ECO:0007669"/>
    <property type="project" value="UniProtKB-SubCell"/>
</dbReference>
<keyword evidence="5 8" id="KW-0472">Membrane</keyword>
<evidence type="ECO:0000313" key="10">
    <source>
        <dbReference type="Proteomes" id="UP000054396"/>
    </source>
</evidence>
<name>A0A0W7WNA4_9RHOB</name>
<feature type="binding site" evidence="6">
    <location>
        <position position="28"/>
    </location>
    <ligand>
        <name>Ca(2+)</name>
        <dbReference type="ChEBI" id="CHEBI:29108"/>
    </ligand>
</feature>
<feature type="transmembrane region" description="Helical" evidence="8">
    <location>
        <begin position="133"/>
        <end position="152"/>
    </location>
</feature>
<dbReference type="RefSeq" id="WP_058861163.1">
    <property type="nucleotide sequence ID" value="NZ_LPXO01000002.1"/>
</dbReference>
<evidence type="ECO:0000256" key="3">
    <source>
        <dbReference type="ARBA" id="ARBA00022801"/>
    </source>
</evidence>